<dbReference type="Proteomes" id="UP001177023">
    <property type="component" value="Unassembled WGS sequence"/>
</dbReference>
<dbReference type="GO" id="GO:0019901">
    <property type="term" value="F:protein kinase binding"/>
    <property type="evidence" value="ECO:0007669"/>
    <property type="project" value="TreeGrafter"/>
</dbReference>
<keyword evidence="6" id="KW-1185">Reference proteome</keyword>
<feature type="region of interest" description="Disordered" evidence="4">
    <location>
        <begin position="93"/>
        <end position="116"/>
    </location>
</feature>
<comment type="similarity">
    <text evidence="1">Belongs to the ATG101 family.</text>
</comment>
<proteinExistence type="inferred from homology"/>
<keyword evidence="3" id="KW-0072">Autophagy</keyword>
<evidence type="ECO:0000256" key="2">
    <source>
        <dbReference type="ARBA" id="ARBA00018874"/>
    </source>
</evidence>
<evidence type="ECO:0000256" key="3">
    <source>
        <dbReference type="ARBA" id="ARBA00023006"/>
    </source>
</evidence>
<dbReference type="Pfam" id="PF07855">
    <property type="entry name" value="ATG101"/>
    <property type="match status" value="1"/>
</dbReference>
<feature type="non-terminal residue" evidence="5">
    <location>
        <position position="246"/>
    </location>
</feature>
<dbReference type="InterPro" id="IPR012445">
    <property type="entry name" value="ATG101"/>
</dbReference>
<dbReference type="EMBL" id="CATQJA010002088">
    <property type="protein sequence ID" value="CAJ0569636.1"/>
    <property type="molecule type" value="Genomic_DNA"/>
</dbReference>
<evidence type="ECO:0000313" key="6">
    <source>
        <dbReference type="Proteomes" id="UP001177023"/>
    </source>
</evidence>
<dbReference type="PANTHER" id="PTHR13292">
    <property type="entry name" value="AUTOPHAGY-RELATED PROTEIN 101"/>
    <property type="match status" value="1"/>
</dbReference>
<dbReference type="GO" id="GO:1990316">
    <property type="term" value="C:Atg1/ULK1 kinase complex"/>
    <property type="evidence" value="ECO:0007669"/>
    <property type="project" value="TreeGrafter"/>
</dbReference>
<accession>A0AA36FVV9</accession>
<protein>
    <recommendedName>
        <fullName evidence="2">Autophagy-related protein 101</fullName>
    </recommendedName>
</protein>
<feature type="compositionally biased region" description="Pro residues" evidence="4">
    <location>
        <begin position="95"/>
        <end position="105"/>
    </location>
</feature>
<dbReference type="GO" id="GO:0000045">
    <property type="term" value="P:autophagosome assembly"/>
    <property type="evidence" value="ECO:0007669"/>
    <property type="project" value="TreeGrafter"/>
</dbReference>
<dbReference type="PANTHER" id="PTHR13292:SF0">
    <property type="entry name" value="AUTOPHAGY-RELATED PROTEIN 101"/>
    <property type="match status" value="1"/>
</dbReference>
<comment type="caution">
    <text evidence="5">The sequence shown here is derived from an EMBL/GenBank/DDBJ whole genome shotgun (WGS) entry which is preliminary data.</text>
</comment>
<organism evidence="5 6">
    <name type="scientific">Mesorhabditis spiculigera</name>
    <dbReference type="NCBI Taxonomy" id="96644"/>
    <lineage>
        <taxon>Eukaryota</taxon>
        <taxon>Metazoa</taxon>
        <taxon>Ecdysozoa</taxon>
        <taxon>Nematoda</taxon>
        <taxon>Chromadorea</taxon>
        <taxon>Rhabditida</taxon>
        <taxon>Rhabditina</taxon>
        <taxon>Rhabditomorpha</taxon>
        <taxon>Rhabditoidea</taxon>
        <taxon>Rhabditidae</taxon>
        <taxon>Mesorhabditinae</taxon>
        <taxon>Mesorhabditis</taxon>
    </lineage>
</organism>
<sequence>MNARHQKFRLNVELRQVKDAAACFLHSLLLHRCVGKFEYSAEKHFTLGSLGFAEVDCENIDLTYVRINSDELCANIDEHVCAFYSDVAESLTSHPPTPASSPSSPPINRFGDPSSSSTQVMLGLEFLQKKKRQWPFSEELASWEVWNLGLEICRTSNDELSVMRESVAEALGDLVLAVCSQINRPQYMPKMPSKTELTSVFDVQFSDCQPYLYKVVTSTPLNRRLQASQRPLATIQSVIKNLAYPT</sequence>
<reference evidence="5" key="1">
    <citation type="submission" date="2023-06" db="EMBL/GenBank/DDBJ databases">
        <authorList>
            <person name="Delattre M."/>
        </authorList>
    </citation>
    <scope>NUCLEOTIDE SEQUENCE</scope>
    <source>
        <strain evidence="5">AF72</strain>
    </source>
</reference>
<gene>
    <name evidence="5" type="ORF">MSPICULIGERA_LOCUS8106</name>
</gene>
<dbReference type="AlphaFoldDB" id="A0AA36FVV9"/>
<evidence type="ECO:0000256" key="4">
    <source>
        <dbReference type="SAM" id="MobiDB-lite"/>
    </source>
</evidence>
<dbReference type="GO" id="GO:0000407">
    <property type="term" value="C:phagophore assembly site"/>
    <property type="evidence" value="ECO:0007669"/>
    <property type="project" value="TreeGrafter"/>
</dbReference>
<evidence type="ECO:0000256" key="1">
    <source>
        <dbReference type="ARBA" id="ARBA00007130"/>
    </source>
</evidence>
<name>A0AA36FVV9_9BILA</name>
<evidence type="ECO:0000313" key="5">
    <source>
        <dbReference type="EMBL" id="CAJ0569636.1"/>
    </source>
</evidence>